<keyword evidence="3" id="KW-0010">Activator</keyword>
<evidence type="ECO:0000256" key="2">
    <source>
        <dbReference type="ARBA" id="ARBA00023125"/>
    </source>
</evidence>
<evidence type="ECO:0000256" key="1">
    <source>
        <dbReference type="ARBA" id="ARBA00023015"/>
    </source>
</evidence>
<dbReference type="RefSeq" id="WP_003350883.1">
    <property type="nucleotide sequence ID" value="NZ_AFEU01000001.1"/>
</dbReference>
<feature type="domain" description="Cyclic nucleotide-binding" evidence="5">
    <location>
        <begin position="19"/>
        <end position="135"/>
    </location>
</feature>
<dbReference type="SUPFAM" id="SSF46785">
    <property type="entry name" value="Winged helix' DNA-binding domain"/>
    <property type="match status" value="1"/>
</dbReference>
<gene>
    <name evidence="7" type="ORF">PB1_04110</name>
</gene>
<protein>
    <submittedName>
        <fullName evidence="7">Transcriptional regulator</fullName>
    </submittedName>
</protein>
<dbReference type="GO" id="GO:0003700">
    <property type="term" value="F:DNA-binding transcription factor activity"/>
    <property type="evidence" value="ECO:0007669"/>
    <property type="project" value="TreeGrafter"/>
</dbReference>
<dbReference type="Pfam" id="PF00027">
    <property type="entry name" value="cNMP_binding"/>
    <property type="match status" value="1"/>
</dbReference>
<organism evidence="7 8">
    <name type="scientific">Bacillus methanolicus PB1</name>
    <dbReference type="NCBI Taxonomy" id="997296"/>
    <lineage>
        <taxon>Bacteria</taxon>
        <taxon>Bacillati</taxon>
        <taxon>Bacillota</taxon>
        <taxon>Bacilli</taxon>
        <taxon>Bacillales</taxon>
        <taxon>Bacillaceae</taxon>
        <taxon>Bacillus</taxon>
    </lineage>
</organism>
<dbReference type="SUPFAM" id="SSF51206">
    <property type="entry name" value="cAMP-binding domain-like"/>
    <property type="match status" value="1"/>
</dbReference>
<dbReference type="PANTHER" id="PTHR24567:SF26">
    <property type="entry name" value="REGULATORY PROTEIN YEIL"/>
    <property type="match status" value="1"/>
</dbReference>
<evidence type="ECO:0000313" key="7">
    <source>
        <dbReference type="EMBL" id="EIJ82092.1"/>
    </source>
</evidence>
<name>I3E6H1_BACMT</name>
<keyword evidence="8" id="KW-1185">Reference proteome</keyword>
<evidence type="ECO:0000259" key="6">
    <source>
        <dbReference type="PROSITE" id="PS51063"/>
    </source>
</evidence>
<reference evidence="7 8" key="1">
    <citation type="journal article" date="2012" name="Appl. Environ. Microbiol.">
        <title>Genome Sequence of Thermotolerant Bacillus methanolicus: Features and Regulation Related to Methylotrophy and Production of L-Lysine and L-Glutamate from Methanol.</title>
        <authorList>
            <person name="Heggeset T.M."/>
            <person name="Krog A."/>
            <person name="Balzer S."/>
            <person name="Wentzel A."/>
            <person name="Ellingsen T.E."/>
            <person name="Brautaset T."/>
        </authorList>
    </citation>
    <scope>NUCLEOTIDE SEQUENCE [LARGE SCALE GENOMIC DNA]</scope>
    <source>
        <strain evidence="7 8">PB1</strain>
    </source>
</reference>
<dbReference type="AlphaFoldDB" id="I3E6H1"/>
<evidence type="ECO:0000256" key="4">
    <source>
        <dbReference type="ARBA" id="ARBA00023163"/>
    </source>
</evidence>
<evidence type="ECO:0000256" key="3">
    <source>
        <dbReference type="ARBA" id="ARBA00023159"/>
    </source>
</evidence>
<dbReference type="InterPro" id="IPR012318">
    <property type="entry name" value="HTH_CRP"/>
</dbReference>
<dbReference type="GO" id="GO:0003677">
    <property type="term" value="F:DNA binding"/>
    <property type="evidence" value="ECO:0007669"/>
    <property type="project" value="UniProtKB-KW"/>
</dbReference>
<dbReference type="Gene3D" id="2.60.120.10">
    <property type="entry name" value="Jelly Rolls"/>
    <property type="match status" value="1"/>
</dbReference>
<dbReference type="InterPro" id="IPR014710">
    <property type="entry name" value="RmlC-like_jellyroll"/>
</dbReference>
<evidence type="ECO:0000313" key="8">
    <source>
        <dbReference type="Proteomes" id="UP000010523"/>
    </source>
</evidence>
<comment type="caution">
    <text evidence="7">The sequence shown here is derived from an EMBL/GenBank/DDBJ whole genome shotgun (WGS) entry which is preliminary data.</text>
</comment>
<dbReference type="Proteomes" id="UP000010523">
    <property type="component" value="Unassembled WGS sequence"/>
</dbReference>
<dbReference type="InterPro" id="IPR018490">
    <property type="entry name" value="cNMP-bd_dom_sf"/>
</dbReference>
<dbReference type="InterPro" id="IPR050397">
    <property type="entry name" value="Env_Response_Regulators"/>
</dbReference>
<dbReference type="STRING" id="997296.PB1_04110"/>
<dbReference type="InterPro" id="IPR000595">
    <property type="entry name" value="cNMP-bd_dom"/>
</dbReference>
<dbReference type="PROSITE" id="PS51063">
    <property type="entry name" value="HTH_CRP_2"/>
    <property type="match status" value="1"/>
</dbReference>
<dbReference type="PATRIC" id="fig|997296.3.peg.897"/>
<sequence length="232" mass="27342">MKKIFNQKVLTSYLQEHKLDELFNDEVIKGMELYQLSRGEILCSNGDKLEQMFFLVKGKLKIFTTLPNGKSLLLRFNTPLSIIGDIEFTTRYEVKVNVESVFESKLIGVSFELLHKHFYNNPEFLRFILEKVSYKLYSFSNITSLNLLYPLENRLASYLLSIMYHENNFLFYEDMRSEKLTDVADLLGTSYRHLNRVIKKMCSESIIERTKEGLYIKDLHKLKELSIGNIYE</sequence>
<keyword evidence="2" id="KW-0238">DNA-binding</keyword>
<evidence type="ECO:0000259" key="5">
    <source>
        <dbReference type="PROSITE" id="PS50042"/>
    </source>
</evidence>
<dbReference type="EMBL" id="AFEU01000001">
    <property type="protein sequence ID" value="EIJ82092.1"/>
    <property type="molecule type" value="Genomic_DNA"/>
</dbReference>
<keyword evidence="1" id="KW-0805">Transcription regulation</keyword>
<accession>I3E6H1</accession>
<dbReference type="PANTHER" id="PTHR24567">
    <property type="entry name" value="CRP FAMILY TRANSCRIPTIONAL REGULATORY PROTEIN"/>
    <property type="match status" value="1"/>
</dbReference>
<keyword evidence="4" id="KW-0804">Transcription</keyword>
<dbReference type="InterPro" id="IPR036390">
    <property type="entry name" value="WH_DNA-bd_sf"/>
</dbReference>
<feature type="domain" description="HTH crp-type" evidence="6">
    <location>
        <begin position="149"/>
        <end position="220"/>
    </location>
</feature>
<dbReference type="Pfam" id="PF13545">
    <property type="entry name" value="HTH_Crp_2"/>
    <property type="match status" value="1"/>
</dbReference>
<dbReference type="PROSITE" id="PS50042">
    <property type="entry name" value="CNMP_BINDING_3"/>
    <property type="match status" value="1"/>
</dbReference>
<dbReference type="CDD" id="cd00038">
    <property type="entry name" value="CAP_ED"/>
    <property type="match status" value="1"/>
</dbReference>
<dbReference type="eggNOG" id="COG0664">
    <property type="taxonomic scope" value="Bacteria"/>
</dbReference>
<dbReference type="GO" id="GO:0005829">
    <property type="term" value="C:cytosol"/>
    <property type="evidence" value="ECO:0007669"/>
    <property type="project" value="TreeGrafter"/>
</dbReference>
<proteinExistence type="predicted"/>
<dbReference type="OrthoDB" id="581021at2"/>